<feature type="domain" description="ATPase dynein-related AAA" evidence="2">
    <location>
        <begin position="533"/>
        <end position="658"/>
    </location>
</feature>
<accession>A0A316UGK8</accession>
<dbReference type="RefSeq" id="XP_025351238.1">
    <property type="nucleotide sequence ID" value="XM_025493654.1"/>
</dbReference>
<feature type="compositionally biased region" description="Gly residues" evidence="1">
    <location>
        <begin position="1168"/>
        <end position="1177"/>
    </location>
</feature>
<reference evidence="3 4" key="1">
    <citation type="journal article" date="2018" name="Mol. Biol. Evol.">
        <title>Broad Genomic Sampling Reveals a Smut Pathogenic Ancestry of the Fungal Clade Ustilaginomycotina.</title>
        <authorList>
            <person name="Kijpornyongpan T."/>
            <person name="Mondo S.J."/>
            <person name="Barry K."/>
            <person name="Sandor L."/>
            <person name="Lee J."/>
            <person name="Lipzen A."/>
            <person name="Pangilinan J."/>
            <person name="LaButti K."/>
            <person name="Hainaut M."/>
            <person name="Henrissat B."/>
            <person name="Grigoriev I.V."/>
            <person name="Spatafora J.W."/>
            <person name="Aime M.C."/>
        </authorList>
    </citation>
    <scope>NUCLEOTIDE SEQUENCE [LARGE SCALE GENOMIC DNA]</scope>
    <source>
        <strain evidence="3 4">MCA 4718</strain>
    </source>
</reference>
<evidence type="ECO:0000256" key="1">
    <source>
        <dbReference type="SAM" id="MobiDB-lite"/>
    </source>
</evidence>
<dbReference type="OrthoDB" id="5186at2759"/>
<feature type="domain" description="ATPase dynein-related AAA" evidence="2">
    <location>
        <begin position="860"/>
        <end position="999"/>
    </location>
</feature>
<feature type="domain" description="ATPase dynein-related AAA" evidence="2">
    <location>
        <begin position="102"/>
        <end position="264"/>
    </location>
</feature>
<gene>
    <name evidence="3" type="ORF">BCV69DRAFT_289028</name>
</gene>
<dbReference type="PANTHER" id="PTHR21610">
    <property type="entry name" value="VON WILLEBRAND FACTOR A DOMAIN-CONTAINING PROTEIN 8"/>
    <property type="match status" value="1"/>
</dbReference>
<dbReference type="SUPFAM" id="SSF53300">
    <property type="entry name" value="vWA-like"/>
    <property type="match status" value="1"/>
</dbReference>
<evidence type="ECO:0000259" key="2">
    <source>
        <dbReference type="Pfam" id="PF07728"/>
    </source>
</evidence>
<feature type="region of interest" description="Disordered" evidence="1">
    <location>
        <begin position="1139"/>
        <end position="1177"/>
    </location>
</feature>
<proteinExistence type="predicted"/>
<organism evidence="3 4">
    <name type="scientific">Pseudomicrostroma glucosiphilum</name>
    <dbReference type="NCBI Taxonomy" id="1684307"/>
    <lineage>
        <taxon>Eukaryota</taxon>
        <taxon>Fungi</taxon>
        <taxon>Dikarya</taxon>
        <taxon>Basidiomycota</taxon>
        <taxon>Ustilaginomycotina</taxon>
        <taxon>Exobasidiomycetes</taxon>
        <taxon>Microstromatales</taxon>
        <taxon>Microstromatales incertae sedis</taxon>
        <taxon>Pseudomicrostroma</taxon>
    </lineage>
</organism>
<dbReference type="GO" id="GO:0016887">
    <property type="term" value="F:ATP hydrolysis activity"/>
    <property type="evidence" value="ECO:0007669"/>
    <property type="project" value="InterPro"/>
</dbReference>
<sequence length="1506" mass="165540">MPDSNDGKTGGPSSAIVPNALSRVAGLSRQLFPSNPFSTKATASSPTHLGDLKLGPDVTLPVFEPHDPLRLPMQRLLLDLENPNVLSDLTWMGKKWQLGQDIFLLSPPGPYSRRLALTFAALLQVPFEYVSMHRDIGESELLQQRSLQAGGTLKYIDGPVVRAMKEGSLLVLDGVQRAERNVMPLLNNILENREANLADGTQLVPASRLEALRGAEASLPSDSASQQRDSRFIPVHPNFKVIALGLPTPPYKGLSLDPPFRSRFQSRWVESLVPSKELASHQIIPGPDEAPDTPRELAILLARRLHELSSLVKYHDAFARGGDILPETERLPTMPSTMLPLLEDLVELFPPVTPLVQPPSTPEPGPAAERQKEALLGAAWPNLYSLDKAKRKVADDLLESLALDHGIGAGTGPTSEGEQSGFGLLGYRLVGVERLEETLAKVHFEQVATSGRRVEVVVPCGPLPFRDVPKEGTTYSLNDESVYVTPRLLSILTTMAQLHSLGRDFALLPSSFATFEGSTPQSSSSTTTAIALFGSLLGYPVEAVWLWKDVGGNELIMRRATTPEGDTTFEPSPLLKGAQEAKIVHLAGIDVLGPTIGSLASLLQDRTLELWEGGRASLEHNQAARFGDGIGKVGLGSLTPLHPAFRLIATSSSAKSDWLNEEVSTLFSFVSPSPMSEAEEWEIILKRSQCPPELLERLLAFVKRYRELSSDPSLGLDKSKRLGTRSLIRMATRIARHPNTDVRALVERTLLVDFMPRTSRELVRNTLSENRLFARGSEGAHQYQPPEFLADPCIEGDHLVFEDLNAGKGDEPVKLPVFNAAKEGDEEGSETLIPHTGAFYDNPTQSLLARDLGIDLQTEHLLLLGNQGTGKNKIIDRLCELLRRPREYIQLSRDSTVSSILQIIQLDQGQLLYLDSPLVRAIKLGRICVVDEADKCSSAVTAVFRSLSERGQLTLPDGRQVRPRGSSGSPEDIIVHPNFRVVLLANRPGFPFLGNEFLSTLGEGFSPYAVANPDLQSEIRLLKQAAPSVDEDLIKRLDLAFHDLRGQFDAGTLNYPYSLRELLHIVRHMDKYPSEGLVDVLLNTLSFDLHRPQAMEVVAAALQRRGLDVKGLSIAEVREAKEEEMRKVVAAKGKVGFDPKKAGKDTGLDKPKDGKVDPENKEHHGGNTWRGGTGGRDTAGLGGRGGYERLASGHQVKQISDELKRDVPDHIKEQARQMAREALAKKLAQEGLTQHEAATYEAYKRELEAPVNHLVSVLNDLQANKKERAWLTRQQEGELDERRLTNALTGERSVFKRRQEAPPEVGAPTVKPKRIRFLVDCSASMYSMGFDGRLDREIKTVLMVMEAFSKVESGKFVYDIIGHSGEAHDLPLVTIDKIPENAGRRWKVLRDIISTTQFTMSGDNTVESLEHAVKTLPIKGSEEEMDDYIVIALSDANLGRYGITSKILERAMSRNSKVKAAIIFIGGAEEGERVAKDLPGKALVCKDLKSLPVLLSEILVNMVGRE</sequence>
<dbReference type="InterPro" id="IPR011704">
    <property type="entry name" value="ATPase_dyneun-rel_AAA"/>
</dbReference>
<evidence type="ECO:0000313" key="4">
    <source>
        <dbReference type="Proteomes" id="UP000245942"/>
    </source>
</evidence>
<dbReference type="EMBL" id="KZ819321">
    <property type="protein sequence ID" value="PWN24078.1"/>
    <property type="molecule type" value="Genomic_DNA"/>
</dbReference>
<dbReference type="GO" id="GO:0005524">
    <property type="term" value="F:ATP binding"/>
    <property type="evidence" value="ECO:0007669"/>
    <property type="project" value="InterPro"/>
</dbReference>
<protein>
    <recommendedName>
        <fullName evidence="2">ATPase dynein-related AAA domain-containing protein</fullName>
    </recommendedName>
</protein>
<name>A0A316UGK8_9BASI</name>
<dbReference type="GO" id="GO:0005737">
    <property type="term" value="C:cytoplasm"/>
    <property type="evidence" value="ECO:0007669"/>
    <property type="project" value="TreeGrafter"/>
</dbReference>
<dbReference type="InterPro" id="IPR039891">
    <property type="entry name" value="VWA8"/>
</dbReference>
<dbReference type="SUPFAM" id="SSF52540">
    <property type="entry name" value="P-loop containing nucleoside triphosphate hydrolases"/>
    <property type="match status" value="2"/>
</dbReference>
<dbReference type="Pfam" id="PF07728">
    <property type="entry name" value="AAA_5"/>
    <property type="match status" value="3"/>
</dbReference>
<dbReference type="Gene3D" id="3.40.50.300">
    <property type="entry name" value="P-loop containing nucleotide triphosphate hydrolases"/>
    <property type="match status" value="2"/>
</dbReference>
<dbReference type="InterPro" id="IPR027417">
    <property type="entry name" value="P-loop_NTPase"/>
</dbReference>
<dbReference type="Proteomes" id="UP000245942">
    <property type="component" value="Unassembled WGS sequence"/>
</dbReference>
<feature type="compositionally biased region" description="Basic and acidic residues" evidence="1">
    <location>
        <begin position="1139"/>
        <end position="1165"/>
    </location>
</feature>
<dbReference type="GeneID" id="37015388"/>
<dbReference type="STRING" id="1684307.A0A316UGK8"/>
<dbReference type="InterPro" id="IPR036465">
    <property type="entry name" value="vWFA_dom_sf"/>
</dbReference>
<evidence type="ECO:0000313" key="3">
    <source>
        <dbReference type="EMBL" id="PWN24078.1"/>
    </source>
</evidence>
<keyword evidence="4" id="KW-1185">Reference proteome</keyword>
<dbReference type="PANTHER" id="PTHR21610:SF9">
    <property type="entry name" value="VON WILLEBRAND FACTOR A DOMAIN-CONTAINING PROTEIN 8"/>
    <property type="match status" value="1"/>
</dbReference>